<accession>A0ABT8G0W9</accession>
<evidence type="ECO:0000313" key="5">
    <source>
        <dbReference type="EMBL" id="MDN4472786.1"/>
    </source>
</evidence>
<evidence type="ECO:0000259" key="3">
    <source>
        <dbReference type="Pfam" id="PF08501"/>
    </source>
</evidence>
<dbReference type="EMBL" id="JAUHPV010000003">
    <property type="protein sequence ID" value="MDN4472786.1"/>
    <property type="molecule type" value="Genomic_DNA"/>
</dbReference>
<sequence length="278" mass="28530">MTGAERRAGVLGHPIAHSLSPALHRAAYRELGLSWKYDAYDVTEPELPSFIEGLGPEWAGLSLTMPLKAAAMPLMDFIEPMAKLVGALNTVVVQHVGDTRQLVGANTDVHGIVAAFREAGLEHARTAVVIGGGATATSAVAALGQLGCVAPVVAVRNRARAGGLVRAASRMGLSPVLIPLGDVEAGAAAVARAEQADAVVSTIPAAAGSELASSVQGPSGVLLDVVYDPLVTPFAEAWRGHGGATIGGQRMLLHQAVEQVRLMTGQIPSIQTLESALP</sequence>
<dbReference type="PANTHER" id="PTHR21089:SF1">
    <property type="entry name" value="BIFUNCTIONAL 3-DEHYDROQUINATE DEHYDRATASE_SHIKIMATE DEHYDROGENASE, CHLOROPLASTIC"/>
    <property type="match status" value="1"/>
</dbReference>
<comment type="pathway">
    <text evidence="1">Metabolic intermediate biosynthesis; chorismate biosynthesis; chorismate from D-erythrose 4-phosphate and phosphoenolpyruvate: step 4/7.</text>
</comment>
<dbReference type="NCBIfam" id="NF001311">
    <property type="entry name" value="PRK00258.1-3"/>
    <property type="match status" value="1"/>
</dbReference>
<dbReference type="InterPro" id="IPR013708">
    <property type="entry name" value="Shikimate_DH-bd_N"/>
</dbReference>
<dbReference type="PANTHER" id="PTHR21089">
    <property type="entry name" value="SHIKIMATE DEHYDROGENASE"/>
    <property type="match status" value="1"/>
</dbReference>
<dbReference type="Pfam" id="PF18317">
    <property type="entry name" value="SDH_C"/>
    <property type="match status" value="1"/>
</dbReference>
<keyword evidence="5" id="KW-0560">Oxidoreductase</keyword>
<keyword evidence="6" id="KW-1185">Reference proteome</keyword>
<dbReference type="InterPro" id="IPR041121">
    <property type="entry name" value="SDH_C"/>
</dbReference>
<dbReference type="GO" id="GO:0004764">
    <property type="term" value="F:shikimate 3-dehydrogenase (NADP+) activity"/>
    <property type="evidence" value="ECO:0007669"/>
    <property type="project" value="UniProtKB-EC"/>
</dbReference>
<dbReference type="EC" id="1.1.1.25" evidence="5"/>
<dbReference type="Proteomes" id="UP001172738">
    <property type="component" value="Unassembled WGS sequence"/>
</dbReference>
<evidence type="ECO:0000256" key="2">
    <source>
        <dbReference type="ARBA" id="ARBA00023141"/>
    </source>
</evidence>
<feature type="domain" description="SDH C-terminal" evidence="4">
    <location>
        <begin position="250"/>
        <end position="277"/>
    </location>
</feature>
<organism evidence="5 6">
    <name type="scientific">Demequina zhanjiangensis</name>
    <dbReference type="NCBI Taxonomy" id="3051659"/>
    <lineage>
        <taxon>Bacteria</taxon>
        <taxon>Bacillati</taxon>
        <taxon>Actinomycetota</taxon>
        <taxon>Actinomycetes</taxon>
        <taxon>Micrococcales</taxon>
        <taxon>Demequinaceae</taxon>
        <taxon>Demequina</taxon>
    </lineage>
</organism>
<dbReference type="InterPro" id="IPR022893">
    <property type="entry name" value="Shikimate_DH_fam"/>
</dbReference>
<keyword evidence="2" id="KW-0028">Amino-acid biosynthesis</keyword>
<dbReference type="Gene3D" id="3.40.50.720">
    <property type="entry name" value="NAD(P)-binding Rossmann-like Domain"/>
    <property type="match status" value="1"/>
</dbReference>
<reference evidence="5" key="1">
    <citation type="submission" date="2023-06" db="EMBL/GenBank/DDBJ databases">
        <title>SYSU T00b26.</title>
        <authorList>
            <person name="Gao L."/>
            <person name="Fang B.-Z."/>
            <person name="Li W.-J."/>
        </authorList>
    </citation>
    <scope>NUCLEOTIDE SEQUENCE</scope>
    <source>
        <strain evidence="5">SYSU T00b26</strain>
    </source>
</reference>
<feature type="domain" description="Shikimate dehydrogenase substrate binding N-terminal" evidence="3">
    <location>
        <begin position="10"/>
        <end position="91"/>
    </location>
</feature>
<dbReference type="Gene3D" id="3.40.50.10860">
    <property type="entry name" value="Leucine Dehydrogenase, chain A, domain 1"/>
    <property type="match status" value="1"/>
</dbReference>
<dbReference type="InterPro" id="IPR036291">
    <property type="entry name" value="NAD(P)-bd_dom_sf"/>
</dbReference>
<dbReference type="RefSeq" id="WP_301127663.1">
    <property type="nucleotide sequence ID" value="NZ_JAUHPV010000003.1"/>
</dbReference>
<keyword evidence="2" id="KW-0057">Aromatic amino acid biosynthesis</keyword>
<evidence type="ECO:0000256" key="1">
    <source>
        <dbReference type="ARBA" id="ARBA00004871"/>
    </source>
</evidence>
<evidence type="ECO:0000259" key="4">
    <source>
        <dbReference type="Pfam" id="PF18317"/>
    </source>
</evidence>
<name>A0ABT8G0W9_9MICO</name>
<dbReference type="Pfam" id="PF08501">
    <property type="entry name" value="Shikimate_dh_N"/>
    <property type="match status" value="1"/>
</dbReference>
<dbReference type="SUPFAM" id="SSF51735">
    <property type="entry name" value="NAD(P)-binding Rossmann-fold domains"/>
    <property type="match status" value="1"/>
</dbReference>
<protein>
    <submittedName>
        <fullName evidence="5">Shikimate dehydrogenase</fullName>
        <ecNumber evidence="5">1.1.1.25</ecNumber>
    </submittedName>
</protein>
<comment type="caution">
    <text evidence="5">The sequence shown here is derived from an EMBL/GenBank/DDBJ whole genome shotgun (WGS) entry which is preliminary data.</text>
</comment>
<gene>
    <name evidence="5" type="ORF">QQX04_07250</name>
</gene>
<dbReference type="CDD" id="cd01065">
    <property type="entry name" value="NAD_bind_Shikimate_DH"/>
    <property type="match status" value="1"/>
</dbReference>
<dbReference type="SUPFAM" id="SSF53223">
    <property type="entry name" value="Aminoacid dehydrogenase-like, N-terminal domain"/>
    <property type="match status" value="1"/>
</dbReference>
<proteinExistence type="predicted"/>
<dbReference type="InterPro" id="IPR046346">
    <property type="entry name" value="Aminoacid_DH-like_N_sf"/>
</dbReference>
<evidence type="ECO:0000313" key="6">
    <source>
        <dbReference type="Proteomes" id="UP001172738"/>
    </source>
</evidence>